<evidence type="ECO:0000256" key="5">
    <source>
        <dbReference type="PIRSR" id="PIRSR600246-2"/>
    </source>
</evidence>
<keyword evidence="7" id="KW-0031">Aminopeptidase</keyword>
<gene>
    <name evidence="7" type="ORF">FM110_00355</name>
</gene>
<dbReference type="PANTHER" id="PTHR10188">
    <property type="entry name" value="L-ASPARAGINASE"/>
    <property type="match status" value="1"/>
</dbReference>
<feature type="active site" description="Nucleophile" evidence="4">
    <location>
        <position position="178"/>
    </location>
</feature>
<accession>A0A1X6WSS9</accession>
<evidence type="ECO:0000313" key="8">
    <source>
        <dbReference type="Proteomes" id="UP000195981"/>
    </source>
</evidence>
<dbReference type="OrthoDB" id="9780217at2"/>
<dbReference type="Proteomes" id="UP000195981">
    <property type="component" value="Unassembled WGS sequence"/>
</dbReference>
<keyword evidence="3" id="KW-0068">Autocatalytic cleavage</keyword>
<dbReference type="Pfam" id="PF01112">
    <property type="entry name" value="Asparaginase_2"/>
    <property type="match status" value="1"/>
</dbReference>
<dbReference type="RefSeq" id="WP_087101573.1">
    <property type="nucleotide sequence ID" value="NZ_FWFG01000004.1"/>
</dbReference>
<dbReference type="PANTHER" id="PTHR10188:SF6">
    <property type="entry name" value="N(4)-(BETA-N-ACETYLGLUCOSAMINYL)-L-ASPARAGINASE"/>
    <property type="match status" value="1"/>
</dbReference>
<dbReference type="EMBL" id="FWFG01000004">
    <property type="protein sequence ID" value="SLM87787.1"/>
    <property type="molecule type" value="Genomic_DNA"/>
</dbReference>
<keyword evidence="8" id="KW-1185">Reference proteome</keyword>
<dbReference type="GO" id="GO:0004177">
    <property type="term" value="F:aminopeptidase activity"/>
    <property type="evidence" value="ECO:0007669"/>
    <property type="project" value="UniProtKB-KW"/>
</dbReference>
<reference evidence="7 8" key="1">
    <citation type="submission" date="2017-02" db="EMBL/GenBank/DDBJ databases">
        <authorList>
            <person name="Peterson S.W."/>
        </authorList>
    </citation>
    <scope>NUCLEOTIDE SEQUENCE [LARGE SCALE GENOMIC DNA]</scope>
    <source>
        <strain evidence="7 8">CIP104813</strain>
    </source>
</reference>
<dbReference type="InterPro" id="IPR000246">
    <property type="entry name" value="Peptidase_T2"/>
</dbReference>
<dbReference type="InterPro" id="IPR029055">
    <property type="entry name" value="Ntn_hydrolases_N"/>
</dbReference>
<feature type="binding site" evidence="5">
    <location>
        <begin position="229"/>
        <end position="232"/>
    </location>
    <ligand>
        <name>substrate</name>
    </ligand>
</feature>
<dbReference type="GO" id="GO:0006508">
    <property type="term" value="P:proteolysis"/>
    <property type="evidence" value="ECO:0007669"/>
    <property type="project" value="UniProtKB-KW"/>
</dbReference>
<evidence type="ECO:0000256" key="1">
    <source>
        <dbReference type="ARBA" id="ARBA00022670"/>
    </source>
</evidence>
<dbReference type="GO" id="GO:0016811">
    <property type="term" value="F:hydrolase activity, acting on carbon-nitrogen (but not peptide) bonds, in linear amides"/>
    <property type="evidence" value="ECO:0007669"/>
    <property type="project" value="UniProtKB-ARBA"/>
</dbReference>
<dbReference type="Gene3D" id="3.60.20.30">
    <property type="entry name" value="(Glycosyl)asparaginase"/>
    <property type="match status" value="1"/>
</dbReference>
<dbReference type="FunFam" id="3.60.20.30:FF:000001">
    <property type="entry name" value="Isoaspartyl peptidase/L-asparaginase"/>
    <property type="match status" value="1"/>
</dbReference>
<keyword evidence="2 7" id="KW-0378">Hydrolase</keyword>
<feature type="binding site" evidence="5">
    <location>
        <begin position="206"/>
        <end position="209"/>
    </location>
    <ligand>
        <name>substrate</name>
    </ligand>
</feature>
<proteinExistence type="predicted"/>
<dbReference type="SUPFAM" id="SSF56235">
    <property type="entry name" value="N-terminal nucleophile aminohydrolases (Ntn hydrolases)"/>
    <property type="match status" value="1"/>
</dbReference>
<evidence type="ECO:0000256" key="6">
    <source>
        <dbReference type="PIRSR" id="PIRSR600246-3"/>
    </source>
</evidence>
<dbReference type="AlphaFoldDB" id="A0A1X6WSS9"/>
<evidence type="ECO:0000256" key="4">
    <source>
        <dbReference type="PIRSR" id="PIRSR600246-1"/>
    </source>
</evidence>
<dbReference type="GO" id="GO:0008798">
    <property type="term" value="F:beta-aspartyl-peptidase activity"/>
    <property type="evidence" value="ECO:0007669"/>
    <property type="project" value="UniProtKB-EC"/>
</dbReference>
<feature type="site" description="Cleavage; by autolysis" evidence="6">
    <location>
        <begin position="177"/>
        <end position="178"/>
    </location>
</feature>
<keyword evidence="1" id="KW-0645">Protease</keyword>
<evidence type="ECO:0000256" key="3">
    <source>
        <dbReference type="ARBA" id="ARBA00022813"/>
    </source>
</evidence>
<evidence type="ECO:0000313" key="7">
    <source>
        <dbReference type="EMBL" id="SLM87787.1"/>
    </source>
</evidence>
<sequence>MTTAPRTLTAPLDERGFALVLHGGAGGRVEELSLEVKADYDAGLAAAHRAGEEVLAAGGAALDAVCATVAALEDDPLFNAGRGAALTASGRAELDASVMTGDGAAGAVAASRWARNPVQAARAVMERTDHVLLVAPAAKLVRSWGLETVDPEHFVTEARLAQLRRVLAARQEAPRHGTVGAVAIDAEGRIAAATSTGGMVGQADGRVGDTPIIGAGTFARDGVIGVSCTGEGEAFLRGAVAHDVTARIAYAGQEPLAAIEATIAAELTARGASGGLIAAGPTGVVVAHNSPAMFAAYREGERLVTLT</sequence>
<protein>
    <submittedName>
        <fullName evidence="7">Isoaspartyl aminopeptidase @ Asp-X dipeptidase</fullName>
        <ecNumber evidence="7">3.4.19.5</ecNumber>
    </submittedName>
</protein>
<name>A0A1X6WSS9_9MICO</name>
<organism evidence="7 8">
    <name type="scientific">Brachybacterium nesterenkovii</name>
    <dbReference type="NCBI Taxonomy" id="47847"/>
    <lineage>
        <taxon>Bacteria</taxon>
        <taxon>Bacillati</taxon>
        <taxon>Actinomycetota</taxon>
        <taxon>Actinomycetes</taxon>
        <taxon>Micrococcales</taxon>
        <taxon>Dermabacteraceae</taxon>
        <taxon>Brachybacterium</taxon>
    </lineage>
</organism>
<dbReference type="EC" id="3.4.19.5" evidence="7"/>
<evidence type="ECO:0000256" key="2">
    <source>
        <dbReference type="ARBA" id="ARBA00022801"/>
    </source>
</evidence>